<dbReference type="AlphaFoldDB" id="A2DZ44"/>
<dbReference type="OrthoDB" id="10474808at2759"/>
<feature type="region of interest" description="Disordered" evidence="1">
    <location>
        <begin position="200"/>
        <end position="378"/>
    </location>
</feature>
<organism evidence="2 3">
    <name type="scientific">Trichomonas vaginalis (strain ATCC PRA-98 / G3)</name>
    <dbReference type="NCBI Taxonomy" id="412133"/>
    <lineage>
        <taxon>Eukaryota</taxon>
        <taxon>Metamonada</taxon>
        <taxon>Parabasalia</taxon>
        <taxon>Trichomonadida</taxon>
        <taxon>Trichomonadidae</taxon>
        <taxon>Trichomonas</taxon>
    </lineage>
</organism>
<evidence type="ECO:0000313" key="2">
    <source>
        <dbReference type="EMBL" id="EAY14320.1"/>
    </source>
</evidence>
<dbReference type="KEGG" id="tva:4772308"/>
<evidence type="ECO:0000313" key="3">
    <source>
        <dbReference type="Proteomes" id="UP000001542"/>
    </source>
</evidence>
<reference evidence="2" key="2">
    <citation type="journal article" date="2007" name="Science">
        <title>Draft genome sequence of the sexually transmitted pathogen Trichomonas vaginalis.</title>
        <authorList>
            <person name="Carlton J.M."/>
            <person name="Hirt R.P."/>
            <person name="Silva J.C."/>
            <person name="Delcher A.L."/>
            <person name="Schatz M."/>
            <person name="Zhao Q."/>
            <person name="Wortman J.R."/>
            <person name="Bidwell S.L."/>
            <person name="Alsmark U.C.M."/>
            <person name="Besteiro S."/>
            <person name="Sicheritz-Ponten T."/>
            <person name="Noel C.J."/>
            <person name="Dacks J.B."/>
            <person name="Foster P.G."/>
            <person name="Simillion C."/>
            <person name="Van de Peer Y."/>
            <person name="Miranda-Saavedra D."/>
            <person name="Barton G.J."/>
            <person name="Westrop G.D."/>
            <person name="Mueller S."/>
            <person name="Dessi D."/>
            <person name="Fiori P.L."/>
            <person name="Ren Q."/>
            <person name="Paulsen I."/>
            <person name="Zhang H."/>
            <person name="Bastida-Corcuera F.D."/>
            <person name="Simoes-Barbosa A."/>
            <person name="Brown M.T."/>
            <person name="Hayes R.D."/>
            <person name="Mukherjee M."/>
            <person name="Okumura C.Y."/>
            <person name="Schneider R."/>
            <person name="Smith A.J."/>
            <person name="Vanacova S."/>
            <person name="Villalvazo M."/>
            <person name="Haas B.J."/>
            <person name="Pertea M."/>
            <person name="Feldblyum T.V."/>
            <person name="Utterback T.R."/>
            <person name="Shu C.L."/>
            <person name="Osoegawa K."/>
            <person name="de Jong P.J."/>
            <person name="Hrdy I."/>
            <person name="Horvathova L."/>
            <person name="Zubacova Z."/>
            <person name="Dolezal P."/>
            <person name="Malik S.B."/>
            <person name="Logsdon J.M. Jr."/>
            <person name="Henze K."/>
            <person name="Gupta A."/>
            <person name="Wang C.C."/>
            <person name="Dunne R.L."/>
            <person name="Upcroft J.A."/>
            <person name="Upcroft P."/>
            <person name="White O."/>
            <person name="Salzberg S.L."/>
            <person name="Tang P."/>
            <person name="Chiu C.-H."/>
            <person name="Lee Y.-S."/>
            <person name="Embley T.M."/>
            <person name="Coombs G.H."/>
            <person name="Mottram J.C."/>
            <person name="Tachezy J."/>
            <person name="Fraser-Liggett C.M."/>
            <person name="Johnson P.J."/>
        </authorList>
    </citation>
    <scope>NUCLEOTIDE SEQUENCE [LARGE SCALE GENOMIC DNA]</scope>
    <source>
        <strain evidence="2">G3</strain>
    </source>
</reference>
<feature type="compositionally biased region" description="Polar residues" evidence="1">
    <location>
        <begin position="329"/>
        <end position="351"/>
    </location>
</feature>
<feature type="compositionally biased region" description="Basic and acidic residues" evidence="1">
    <location>
        <begin position="216"/>
        <end position="225"/>
    </location>
</feature>
<dbReference type="EMBL" id="DS113272">
    <property type="protein sequence ID" value="EAY14320.1"/>
    <property type="molecule type" value="Genomic_DNA"/>
</dbReference>
<accession>A2DZ44</accession>
<sequence>MRNSHLRSPFINKKSKDGQDGLAVRSYFKQSISEFPDLVRPEVITNLDLSFTNIKDFTGMPLMENLVKLNVSGTKLNSFVGAVKSPKLEQISFAGSPIASFEYLNMMCLIAFGPQLTLINHVRVTKQDIKLSELYKDTLEPLLRSGWIVASIGPDIVIVNSSTHKRKRIFMNSEAPIELLTTVMKTPTKKLTSRRLTSSFKCLPGRSPVRAPQTENHQKTKKFFDNENDENEHDRENLPSFSIDEKLTQKKPEAKPSAASQKSESKIAKLQSDLLKRIGKKKEEKPVEEPQKEEKVQTTIIEPHEKAPEVQKQPIQAETSRRKSGIPVSRNSIIRNTKENSNANSNLINPSETKKSRRRNDSSIMETPKASKTPVQISRPEDELQNIPKPIFETEFNPLKASEEFIMDSDLEIETKPVLSIHTTTTPIQNKTRKPVHKNVKPRNNSVKLEMGKIIEFSAVSNEFTASAKQNENCNNNSALPASPIKFSSSISTVAPSVATNFSDSESLIDLEELASPSKLNWPKRRKPRRSIVQNNLLNKSDGSFDVLDLGLPEFNIEI</sequence>
<dbReference type="VEuPathDB" id="TrichDB:TVAGG3_0504900"/>
<name>A2DZ44_TRIV3</name>
<reference evidence="2" key="1">
    <citation type="submission" date="2006-10" db="EMBL/GenBank/DDBJ databases">
        <authorList>
            <person name="Amadeo P."/>
            <person name="Zhao Q."/>
            <person name="Wortman J."/>
            <person name="Fraser-Liggett C."/>
            <person name="Carlton J."/>
        </authorList>
    </citation>
    <scope>NUCLEOTIDE SEQUENCE</scope>
    <source>
        <strain evidence="2">G3</strain>
    </source>
</reference>
<protein>
    <recommendedName>
        <fullName evidence="4">Leucine Rich Repeat family protein</fullName>
    </recommendedName>
</protein>
<feature type="compositionally biased region" description="Basic and acidic residues" evidence="1">
    <location>
        <begin position="281"/>
        <end position="309"/>
    </location>
</feature>
<dbReference type="VEuPathDB" id="TrichDB:TVAG_026410"/>
<feature type="compositionally biased region" description="Basic and acidic residues" evidence="1">
    <location>
        <begin position="232"/>
        <end position="254"/>
    </location>
</feature>
<gene>
    <name evidence="2" type="ORF">TVAG_026410</name>
</gene>
<dbReference type="InterPro" id="IPR032675">
    <property type="entry name" value="LRR_dom_sf"/>
</dbReference>
<evidence type="ECO:0000256" key="1">
    <source>
        <dbReference type="SAM" id="MobiDB-lite"/>
    </source>
</evidence>
<evidence type="ECO:0008006" key="4">
    <source>
        <dbReference type="Google" id="ProtNLM"/>
    </source>
</evidence>
<proteinExistence type="predicted"/>
<dbReference type="SUPFAM" id="SSF52058">
    <property type="entry name" value="L domain-like"/>
    <property type="match status" value="1"/>
</dbReference>
<keyword evidence="3" id="KW-1185">Reference proteome</keyword>
<dbReference type="RefSeq" id="XP_001326543.1">
    <property type="nucleotide sequence ID" value="XM_001326508.1"/>
</dbReference>
<dbReference type="InParanoid" id="A2DZ44"/>
<dbReference type="Gene3D" id="3.80.10.10">
    <property type="entry name" value="Ribonuclease Inhibitor"/>
    <property type="match status" value="1"/>
</dbReference>
<dbReference type="Proteomes" id="UP000001542">
    <property type="component" value="Unassembled WGS sequence"/>
</dbReference>